<dbReference type="STRING" id="1004.SAMN05661012_03924"/>
<dbReference type="Proteomes" id="UP000183788">
    <property type="component" value="Unassembled WGS sequence"/>
</dbReference>
<gene>
    <name evidence="1" type="ORF">SAMN05661012_03924</name>
</gene>
<organism evidence="1 2">
    <name type="scientific">Chitinophaga sancti</name>
    <dbReference type="NCBI Taxonomy" id="1004"/>
    <lineage>
        <taxon>Bacteria</taxon>
        <taxon>Pseudomonadati</taxon>
        <taxon>Bacteroidota</taxon>
        <taxon>Chitinophagia</taxon>
        <taxon>Chitinophagales</taxon>
        <taxon>Chitinophagaceae</taxon>
        <taxon>Chitinophaga</taxon>
    </lineage>
</organism>
<name>A0A1K1RL20_9BACT</name>
<accession>A0A1K1RL20</accession>
<evidence type="ECO:0000313" key="1">
    <source>
        <dbReference type="EMBL" id="SFW72390.1"/>
    </source>
</evidence>
<protein>
    <recommendedName>
        <fullName evidence="3">Gliding motility protein RemB</fullName>
    </recommendedName>
</protein>
<proteinExistence type="predicted"/>
<dbReference type="EMBL" id="FPIZ01000012">
    <property type="protein sequence ID" value="SFW72390.1"/>
    <property type="molecule type" value="Genomic_DNA"/>
</dbReference>
<dbReference type="AlphaFoldDB" id="A0A1K1RL20"/>
<evidence type="ECO:0008006" key="3">
    <source>
        <dbReference type="Google" id="ProtNLM"/>
    </source>
</evidence>
<sequence length="542" mass="61943">MLFNGKQIYLQLASKLKFMLKSSITPAVLLFLGVMAAILPVNAQSVGNQYSLGLYKSSTDSLNYHSSQRDYSIQPVFDLPKGDTLSKKSWLYRKLFREHLLEVREDDFTFYASILPDFQLGHSNSRGRTWLNTRGVIAGGTIGKNLTFKAEFYENQGKFATYIDEFARKNLVIPGQGQWKDFKNGSAFDYAYSSALINYKAGRHFDFQLGYDKNFIGDGYRSMLLSDASFNYPFLKIIANVGRVQYTTMWAQFVDMQYPKASYGTGYRKKWGVFNYLDWNVSKKFSVGLFEAVIWQDSDSSGKRGFDASYLNPIVFLRPVEFSVGSPDNALMGINLKYAPSVNTTIYGQFILDEFKFSEITGNSGWWANKYGGQLGFRSNNIFKVPNLNVLSEVNAARPYTYSQRTTLNNYGHYAQPLAHPLGANFVEWVNIADYRYKRIFLRGQITYAKYGLDSAGINYGHNINESYNTRAEDYGNHIGQGLKTTLTNVQGSVAYLLNPKYNLRLEAGITARQEKNNQWKRTEFLYTLGLRASFRQLYYDF</sequence>
<evidence type="ECO:0000313" key="2">
    <source>
        <dbReference type="Proteomes" id="UP000183788"/>
    </source>
</evidence>
<reference evidence="1 2" key="1">
    <citation type="submission" date="2016-11" db="EMBL/GenBank/DDBJ databases">
        <authorList>
            <person name="Jaros S."/>
            <person name="Januszkiewicz K."/>
            <person name="Wedrychowicz H."/>
        </authorList>
    </citation>
    <scope>NUCLEOTIDE SEQUENCE [LARGE SCALE GENOMIC DNA]</scope>
    <source>
        <strain evidence="1 2">DSM 784</strain>
    </source>
</reference>